<gene>
    <name evidence="1" type="ORF">LOK49_LG15G01473</name>
</gene>
<reference evidence="1 2" key="1">
    <citation type="journal article" date="2022" name="Plant J.">
        <title>Chromosome-level genome of Camellia lanceoleosa provides a valuable resource for understanding genome evolution and self-incompatibility.</title>
        <authorList>
            <person name="Gong W."/>
            <person name="Xiao S."/>
            <person name="Wang L."/>
            <person name="Liao Z."/>
            <person name="Chang Y."/>
            <person name="Mo W."/>
            <person name="Hu G."/>
            <person name="Li W."/>
            <person name="Zhao G."/>
            <person name="Zhu H."/>
            <person name="Hu X."/>
            <person name="Ji K."/>
            <person name="Xiang X."/>
            <person name="Song Q."/>
            <person name="Yuan D."/>
            <person name="Jin S."/>
            <person name="Zhang L."/>
        </authorList>
    </citation>
    <scope>NUCLEOTIDE SEQUENCE [LARGE SCALE GENOMIC DNA]</scope>
    <source>
        <strain evidence="1">SQ_2022a</strain>
    </source>
</reference>
<proteinExistence type="predicted"/>
<sequence length="464" mass="52044">MAVTSRGRTTTDLQISKKWKDRETSPERTKVWTEPPNKLKSERKVPVVYYLSRNGQLEHPHFMEVPLSSPEGLYLRDVINRLNFLRGKGMATMYSWSSKRSYKNGFVWHDLAENDFIYPAHGQEYVLKGSELLDSASICKSDDSLSSSFKKPPPENHKSGDECDFPVVVTRRRNQSWSSIDLHEYKVYKAECTGESAGRAAADASTQTDDKRRRRRAIREIEEEEEEKKSKESCENENQSTELSREEISPPPSDSSPETLDSLMKADGRVVLCPEIVNEDRTADNHPSGRLKAASVLMQLITCGSISFKDCGPTTQGKDTDHHRGFSLISHYKARLPRGGGGANQVGKDAEEAIVENPSFVGRVKVVEEKEYFSGSLIETKKEEFPALKRCSSYNADRTTELEAKEMEGVKAKCIPRKPKTSQSSTRKEGNVNEVPCSSSSTSNNSSNRNHHGSSKKQVVESHS</sequence>
<name>A0ACC0F2R0_9ERIC</name>
<protein>
    <submittedName>
        <fullName evidence="1">Protein UPSTREAM OF FLC</fullName>
    </submittedName>
</protein>
<comment type="caution">
    <text evidence="1">The sequence shown here is derived from an EMBL/GenBank/DDBJ whole genome shotgun (WGS) entry which is preliminary data.</text>
</comment>
<evidence type="ECO:0000313" key="1">
    <source>
        <dbReference type="EMBL" id="KAI7982845.1"/>
    </source>
</evidence>
<organism evidence="1 2">
    <name type="scientific">Camellia lanceoleosa</name>
    <dbReference type="NCBI Taxonomy" id="1840588"/>
    <lineage>
        <taxon>Eukaryota</taxon>
        <taxon>Viridiplantae</taxon>
        <taxon>Streptophyta</taxon>
        <taxon>Embryophyta</taxon>
        <taxon>Tracheophyta</taxon>
        <taxon>Spermatophyta</taxon>
        <taxon>Magnoliopsida</taxon>
        <taxon>eudicotyledons</taxon>
        <taxon>Gunneridae</taxon>
        <taxon>Pentapetalae</taxon>
        <taxon>asterids</taxon>
        <taxon>Ericales</taxon>
        <taxon>Theaceae</taxon>
        <taxon>Camellia</taxon>
    </lineage>
</organism>
<dbReference type="EMBL" id="CM045768">
    <property type="protein sequence ID" value="KAI7982845.1"/>
    <property type="molecule type" value="Genomic_DNA"/>
</dbReference>
<dbReference type="Proteomes" id="UP001060215">
    <property type="component" value="Chromosome 11"/>
</dbReference>
<accession>A0ACC0F2R0</accession>
<keyword evidence="2" id="KW-1185">Reference proteome</keyword>
<evidence type="ECO:0000313" key="2">
    <source>
        <dbReference type="Proteomes" id="UP001060215"/>
    </source>
</evidence>